<dbReference type="OrthoDB" id="7947997at2"/>
<name>A0A3P3FUS7_9HYPH</name>
<dbReference type="RefSeq" id="WP_124998784.1">
    <property type="nucleotide sequence ID" value="NZ_RQXT01000012.1"/>
</dbReference>
<dbReference type="EMBL" id="RQXT01000012">
    <property type="protein sequence ID" value="RRI02376.1"/>
    <property type="molecule type" value="Genomic_DNA"/>
</dbReference>
<sequence length="116" mass="13312">MTATGICSYFVLMPEPYWPKTKIFPLSALNETRSLVRVTCRYCKRTHNYFPDDLIQIFGDIDVDSLMRRMRCEAGDHGPLDVKGFVPSGSEAVGLRIRRLVSLKIHRVPVWREDGP</sequence>
<evidence type="ECO:0000313" key="1">
    <source>
        <dbReference type="EMBL" id="RRI02376.1"/>
    </source>
</evidence>
<reference evidence="1 2" key="1">
    <citation type="submission" date="2018-11" db="EMBL/GenBank/DDBJ databases">
        <title>the genome of Mesorhizobium tamadayense DSM 28320.</title>
        <authorList>
            <person name="Gao J."/>
        </authorList>
    </citation>
    <scope>NUCLEOTIDE SEQUENCE [LARGE SCALE GENOMIC DNA]</scope>
    <source>
        <strain evidence="1 2">DSM 28320</strain>
    </source>
</reference>
<dbReference type="Proteomes" id="UP000273786">
    <property type="component" value="Unassembled WGS sequence"/>
</dbReference>
<dbReference type="AlphaFoldDB" id="A0A3P3FUS7"/>
<keyword evidence="2" id="KW-1185">Reference proteome</keyword>
<organism evidence="1 2">
    <name type="scientific">Mesorhizobium tamadayense</name>
    <dbReference type="NCBI Taxonomy" id="425306"/>
    <lineage>
        <taxon>Bacteria</taxon>
        <taxon>Pseudomonadati</taxon>
        <taxon>Pseudomonadota</taxon>
        <taxon>Alphaproteobacteria</taxon>
        <taxon>Hyphomicrobiales</taxon>
        <taxon>Phyllobacteriaceae</taxon>
        <taxon>Mesorhizobium</taxon>
    </lineage>
</organism>
<accession>A0A3P3FUS7</accession>
<gene>
    <name evidence="1" type="ORF">EH240_13035</name>
</gene>
<comment type="caution">
    <text evidence="1">The sequence shown here is derived from an EMBL/GenBank/DDBJ whole genome shotgun (WGS) entry which is preliminary data.</text>
</comment>
<evidence type="ECO:0000313" key="2">
    <source>
        <dbReference type="Proteomes" id="UP000273786"/>
    </source>
</evidence>
<proteinExistence type="predicted"/>
<protein>
    <submittedName>
        <fullName evidence="1">Uncharacterized protein</fullName>
    </submittedName>
</protein>